<reference evidence="3 5" key="1">
    <citation type="submission" date="2018-08" db="EMBL/GenBank/DDBJ databases">
        <title>The first complete genome of Treponema rectale (CHPAT), a commensal spirochete of the bovine rectum.</title>
        <authorList>
            <person name="Staton G.J."/>
            <person name="Clegg S.R."/>
            <person name="Carter S.D."/>
            <person name="Radford A.D."/>
            <person name="Darby A."/>
            <person name="Hall N."/>
            <person name="Birtles R.J."/>
            <person name="Evans N.J."/>
        </authorList>
    </citation>
    <scope>NUCLEOTIDE SEQUENCE [LARGE SCALE GENOMIC DNA]</scope>
    <source>
        <strain evidence="3 5">CHPA</strain>
    </source>
</reference>
<feature type="domain" description="Methyltransferase" evidence="1">
    <location>
        <begin position="47"/>
        <end position="142"/>
    </location>
</feature>
<evidence type="ECO:0000313" key="2">
    <source>
        <dbReference type="EMBL" id="MBB5219212.1"/>
    </source>
</evidence>
<sequence>MKKEWFENDDFWINYGPIMFDEAHWAEAAGTAGRIKEIAGLKDGQRILDACCALGRISTELGLLNLDVTGVDITQPFLDCAAETAEDEGVKLTLINHDMRTFTSEKKFNAAINVYNSFGYCDSKDDDYRILSRIYDALEEGGTFILECISRETAIRWFTEGEWFERAGKTVLTEFKPTGAWEGLSSRWILIDKNGNRMEHTFIQRLYSAAELRDKLLELGFSSAKVYGGFDLSPYDYNAKTMVIVAEK</sequence>
<keyword evidence="2" id="KW-0808">Transferase</keyword>
<dbReference type="GO" id="GO:0008168">
    <property type="term" value="F:methyltransferase activity"/>
    <property type="evidence" value="ECO:0007669"/>
    <property type="project" value="UniProtKB-KW"/>
</dbReference>
<dbReference type="EMBL" id="CP031517">
    <property type="protein sequence ID" value="QOS40895.1"/>
    <property type="molecule type" value="Genomic_DNA"/>
</dbReference>
<dbReference type="Proteomes" id="UP000578697">
    <property type="component" value="Unassembled WGS sequence"/>
</dbReference>
<dbReference type="KEGG" id="trc:DYE49_10715"/>
<proteinExistence type="predicted"/>
<protein>
    <submittedName>
        <fullName evidence="3">Class I SAM-dependent methyltransferase</fullName>
    </submittedName>
    <submittedName>
        <fullName evidence="2">Cyclopropane fatty-acyl-phospholipid synthase-like methyltransferase</fullName>
    </submittedName>
</protein>
<evidence type="ECO:0000313" key="4">
    <source>
        <dbReference type="Proteomes" id="UP000578697"/>
    </source>
</evidence>
<dbReference type="InterPro" id="IPR041698">
    <property type="entry name" value="Methyltransf_25"/>
</dbReference>
<dbReference type="InterPro" id="IPR029063">
    <property type="entry name" value="SAM-dependent_MTases_sf"/>
</dbReference>
<dbReference type="CDD" id="cd02440">
    <property type="entry name" value="AdoMet_MTases"/>
    <property type="match status" value="1"/>
</dbReference>
<evidence type="ECO:0000313" key="3">
    <source>
        <dbReference type="EMBL" id="QOS40895.1"/>
    </source>
</evidence>
<evidence type="ECO:0000313" key="5">
    <source>
        <dbReference type="Proteomes" id="UP000593591"/>
    </source>
</evidence>
<gene>
    <name evidence="3" type="ORF">DYE49_10715</name>
    <name evidence="2" type="ORF">HNP77_001581</name>
</gene>
<dbReference type="GO" id="GO:0032259">
    <property type="term" value="P:methylation"/>
    <property type="evidence" value="ECO:0007669"/>
    <property type="project" value="UniProtKB-KW"/>
</dbReference>
<reference evidence="2 4" key="2">
    <citation type="submission" date="2020-08" db="EMBL/GenBank/DDBJ databases">
        <title>Genomic Encyclopedia of Type Strains, Phase IV (KMG-IV): sequencing the most valuable type-strain genomes for metagenomic binning, comparative biology and taxonomic classification.</title>
        <authorList>
            <person name="Goeker M."/>
        </authorList>
    </citation>
    <scope>NUCLEOTIDE SEQUENCE [LARGE SCALE GENOMIC DNA]</scope>
    <source>
        <strain evidence="2 4">DSM 103679</strain>
    </source>
</reference>
<dbReference type="AlphaFoldDB" id="A0A840SIJ5"/>
<dbReference type="EMBL" id="JACHFR010000002">
    <property type="protein sequence ID" value="MBB5219212.1"/>
    <property type="molecule type" value="Genomic_DNA"/>
</dbReference>
<name>A0A840SIJ5_9SPIR</name>
<dbReference type="RefSeq" id="WP_184652629.1">
    <property type="nucleotide sequence ID" value="NZ_JACHFR010000002.1"/>
</dbReference>
<keyword evidence="2" id="KW-0489">Methyltransferase</keyword>
<dbReference type="Pfam" id="PF13649">
    <property type="entry name" value="Methyltransf_25"/>
    <property type="match status" value="1"/>
</dbReference>
<keyword evidence="4" id="KW-1185">Reference proteome</keyword>
<dbReference type="Gene3D" id="3.40.50.150">
    <property type="entry name" value="Vaccinia Virus protein VP39"/>
    <property type="match status" value="1"/>
</dbReference>
<dbReference type="Gene3D" id="2.20.25.110">
    <property type="entry name" value="S-adenosyl-L-methionine-dependent methyltransferases"/>
    <property type="match status" value="1"/>
</dbReference>
<dbReference type="Proteomes" id="UP000593591">
    <property type="component" value="Chromosome"/>
</dbReference>
<organism evidence="2 4">
    <name type="scientific">Treponema rectale</name>
    <dbReference type="NCBI Taxonomy" id="744512"/>
    <lineage>
        <taxon>Bacteria</taxon>
        <taxon>Pseudomonadati</taxon>
        <taxon>Spirochaetota</taxon>
        <taxon>Spirochaetia</taxon>
        <taxon>Spirochaetales</taxon>
        <taxon>Treponemataceae</taxon>
        <taxon>Treponema</taxon>
    </lineage>
</organism>
<accession>A0A840SIJ5</accession>
<evidence type="ECO:0000259" key="1">
    <source>
        <dbReference type="Pfam" id="PF13649"/>
    </source>
</evidence>
<dbReference type="SUPFAM" id="SSF53335">
    <property type="entry name" value="S-adenosyl-L-methionine-dependent methyltransferases"/>
    <property type="match status" value="1"/>
</dbReference>